<feature type="transmembrane region" description="Helical" evidence="1">
    <location>
        <begin position="28"/>
        <end position="50"/>
    </location>
</feature>
<dbReference type="Proteomes" id="UP001500620">
    <property type="component" value="Unassembled WGS sequence"/>
</dbReference>
<evidence type="ECO:0008006" key="4">
    <source>
        <dbReference type="Google" id="ProtNLM"/>
    </source>
</evidence>
<keyword evidence="3" id="KW-1185">Reference proteome</keyword>
<keyword evidence="1" id="KW-1133">Transmembrane helix</keyword>
<reference evidence="3" key="1">
    <citation type="journal article" date="2019" name="Int. J. Syst. Evol. Microbiol.">
        <title>The Global Catalogue of Microorganisms (GCM) 10K type strain sequencing project: providing services to taxonomists for standard genome sequencing and annotation.</title>
        <authorList>
            <consortium name="The Broad Institute Genomics Platform"/>
            <consortium name="The Broad Institute Genome Sequencing Center for Infectious Disease"/>
            <person name="Wu L."/>
            <person name="Ma J."/>
        </authorList>
    </citation>
    <scope>NUCLEOTIDE SEQUENCE [LARGE SCALE GENOMIC DNA]</scope>
    <source>
        <strain evidence="3">JCM 17441</strain>
    </source>
</reference>
<dbReference type="RefSeq" id="WP_345124191.1">
    <property type="nucleotide sequence ID" value="NZ_BAABAT010000004.1"/>
</dbReference>
<feature type="transmembrane region" description="Helical" evidence="1">
    <location>
        <begin position="119"/>
        <end position="147"/>
    </location>
</feature>
<organism evidence="2 3">
    <name type="scientific">Dactylosporangium darangshiense</name>
    <dbReference type="NCBI Taxonomy" id="579108"/>
    <lineage>
        <taxon>Bacteria</taxon>
        <taxon>Bacillati</taxon>
        <taxon>Actinomycetota</taxon>
        <taxon>Actinomycetes</taxon>
        <taxon>Micromonosporales</taxon>
        <taxon>Micromonosporaceae</taxon>
        <taxon>Dactylosporangium</taxon>
    </lineage>
</organism>
<accession>A0ABP8D5G5</accession>
<feature type="transmembrane region" description="Helical" evidence="1">
    <location>
        <begin position="89"/>
        <end position="107"/>
    </location>
</feature>
<gene>
    <name evidence="2" type="ORF">GCM10022255_022820</name>
</gene>
<evidence type="ECO:0000313" key="2">
    <source>
        <dbReference type="EMBL" id="GAA4247336.1"/>
    </source>
</evidence>
<comment type="caution">
    <text evidence="2">The sequence shown here is derived from an EMBL/GenBank/DDBJ whole genome shotgun (WGS) entry which is preliminary data.</text>
</comment>
<evidence type="ECO:0000313" key="3">
    <source>
        <dbReference type="Proteomes" id="UP001500620"/>
    </source>
</evidence>
<feature type="transmembrane region" description="Helical" evidence="1">
    <location>
        <begin position="62"/>
        <end position="82"/>
    </location>
</feature>
<keyword evidence="1" id="KW-0812">Transmembrane</keyword>
<keyword evidence="1" id="KW-0472">Membrane</keyword>
<sequence>MSRSPASLVRPVDVGAGPGAAMAGTHRALWGALAAAIAWPVLGACGVAHPQVGAVGVGLLTLLPWLGPLLGVLLAAVLAALAPQPYAPLLGLAAAALVTLAAAPAQHPPGWLGPLSIPAASAAAVLGGAVWGVFGALFALVLASIAAHIRHRLRRERP</sequence>
<dbReference type="EMBL" id="BAABAT010000004">
    <property type="protein sequence ID" value="GAA4247336.1"/>
    <property type="molecule type" value="Genomic_DNA"/>
</dbReference>
<proteinExistence type="predicted"/>
<protein>
    <recommendedName>
        <fullName evidence="4">HPP family protein</fullName>
    </recommendedName>
</protein>
<name>A0ABP8D5G5_9ACTN</name>
<evidence type="ECO:0000256" key="1">
    <source>
        <dbReference type="SAM" id="Phobius"/>
    </source>
</evidence>